<dbReference type="Gene3D" id="3.30.1310.10">
    <property type="entry name" value="Nucleoid-associated protein YbaB-like domain"/>
    <property type="match status" value="1"/>
</dbReference>
<dbReference type="RefSeq" id="WP_173157186.1">
    <property type="nucleotide sequence ID" value="NZ_AP022871.1"/>
</dbReference>
<name>A0A6F8YHJ8_9ACTN</name>
<organism evidence="1 2">
    <name type="scientific">Phytohabitans suffuscus</name>
    <dbReference type="NCBI Taxonomy" id="624315"/>
    <lineage>
        <taxon>Bacteria</taxon>
        <taxon>Bacillati</taxon>
        <taxon>Actinomycetota</taxon>
        <taxon>Actinomycetes</taxon>
        <taxon>Micromonosporales</taxon>
        <taxon>Micromonosporaceae</taxon>
    </lineage>
</organism>
<protein>
    <recommendedName>
        <fullName evidence="3">YbaB/EbfC DNA-binding family protein</fullName>
    </recommendedName>
</protein>
<sequence length="235" mass="25164">MSENDSARLLAELAELHTQARALAAQLSTDHDPGLRCTGADRNGLARVTVDGHGRPTGVTVAPDWRRGAAPPDLARALLDAMGEAQARRLEAWVAGSAPATTALLDRTLAPGLFDASGPELIRDLLPILDRAEQQLDEASRQLTDHFTEKALLSGPGGEVTITTEGGQVTGIEFDDRWITTAAAEEVAHILCRLFQEAHDRSWVGIGDLLPPELGDLTSFAADPDRMLRQLGLRA</sequence>
<dbReference type="EMBL" id="AP022871">
    <property type="protein sequence ID" value="BCB85513.1"/>
    <property type="molecule type" value="Genomic_DNA"/>
</dbReference>
<gene>
    <name evidence="1" type="ORF">Psuf_028260</name>
</gene>
<evidence type="ECO:0008006" key="3">
    <source>
        <dbReference type="Google" id="ProtNLM"/>
    </source>
</evidence>
<dbReference type="InterPro" id="IPR036894">
    <property type="entry name" value="YbaB-like_sf"/>
</dbReference>
<evidence type="ECO:0000313" key="2">
    <source>
        <dbReference type="Proteomes" id="UP000503011"/>
    </source>
</evidence>
<accession>A0A6F8YHJ8</accession>
<proteinExistence type="predicted"/>
<reference evidence="1 2" key="2">
    <citation type="submission" date="2020-03" db="EMBL/GenBank/DDBJ databases">
        <authorList>
            <person name="Ichikawa N."/>
            <person name="Kimura A."/>
            <person name="Kitahashi Y."/>
            <person name="Uohara A."/>
        </authorList>
    </citation>
    <scope>NUCLEOTIDE SEQUENCE [LARGE SCALE GENOMIC DNA]</scope>
    <source>
        <strain evidence="1 2">NBRC 105367</strain>
    </source>
</reference>
<reference evidence="1 2" key="1">
    <citation type="submission" date="2020-03" db="EMBL/GenBank/DDBJ databases">
        <title>Whole genome shotgun sequence of Phytohabitans suffuscus NBRC 105367.</title>
        <authorList>
            <person name="Komaki H."/>
            <person name="Tamura T."/>
        </authorList>
    </citation>
    <scope>NUCLEOTIDE SEQUENCE [LARGE SCALE GENOMIC DNA]</scope>
    <source>
        <strain evidence="1 2">NBRC 105367</strain>
    </source>
</reference>
<dbReference type="AlphaFoldDB" id="A0A6F8YHJ8"/>
<dbReference type="KEGG" id="psuu:Psuf_028260"/>
<keyword evidence="2" id="KW-1185">Reference proteome</keyword>
<evidence type="ECO:0000313" key="1">
    <source>
        <dbReference type="EMBL" id="BCB85513.1"/>
    </source>
</evidence>
<dbReference type="Proteomes" id="UP000503011">
    <property type="component" value="Chromosome"/>
</dbReference>